<sequence length="119" mass="13454">MVERAEKVVLEDRRLSVEKFASKVGISVGFMHTILHEDLRMRKVSSRSVPRMLADDHKAARMAICQALLERDEGLKVVPHAPYSPDLAPSDFWLFPTMKDTLPGRTFTSRVAIASTIFQ</sequence>
<proteinExistence type="predicted"/>
<dbReference type="Proteomes" id="UP000235965">
    <property type="component" value="Unassembled WGS sequence"/>
</dbReference>
<keyword evidence="2" id="KW-1185">Reference proteome</keyword>
<dbReference type="InterPro" id="IPR052709">
    <property type="entry name" value="Transposase-MT_Hybrid"/>
</dbReference>
<dbReference type="EMBL" id="NEVH01023280">
    <property type="protein sequence ID" value="PNF18067.1"/>
    <property type="molecule type" value="Genomic_DNA"/>
</dbReference>
<dbReference type="PANTHER" id="PTHR46060:SF1">
    <property type="entry name" value="MARINER MOS1 TRANSPOSASE-LIKE PROTEIN"/>
    <property type="match status" value="1"/>
</dbReference>
<dbReference type="InParanoid" id="A0A2J7PP01"/>
<dbReference type="InterPro" id="IPR036397">
    <property type="entry name" value="RNaseH_sf"/>
</dbReference>
<comment type="caution">
    <text evidence="1">The sequence shown here is derived from an EMBL/GenBank/DDBJ whole genome shotgun (WGS) entry which is preliminary data.</text>
</comment>
<dbReference type="PANTHER" id="PTHR46060">
    <property type="entry name" value="MARINER MOS1 TRANSPOSASE-LIKE PROTEIN"/>
    <property type="match status" value="1"/>
</dbReference>
<accession>A0A2J7PP01</accession>
<name>A0A2J7PP01_9NEOP</name>
<gene>
    <name evidence="1" type="ORF">B7P43_G03319</name>
</gene>
<dbReference type="GO" id="GO:0003676">
    <property type="term" value="F:nucleic acid binding"/>
    <property type="evidence" value="ECO:0007669"/>
    <property type="project" value="InterPro"/>
</dbReference>
<evidence type="ECO:0000313" key="1">
    <source>
        <dbReference type="EMBL" id="PNF18067.1"/>
    </source>
</evidence>
<protein>
    <recommendedName>
        <fullName evidence="3">Tc1-like transposase DDE domain-containing protein</fullName>
    </recommendedName>
</protein>
<organism evidence="1 2">
    <name type="scientific">Cryptotermes secundus</name>
    <dbReference type="NCBI Taxonomy" id="105785"/>
    <lineage>
        <taxon>Eukaryota</taxon>
        <taxon>Metazoa</taxon>
        <taxon>Ecdysozoa</taxon>
        <taxon>Arthropoda</taxon>
        <taxon>Hexapoda</taxon>
        <taxon>Insecta</taxon>
        <taxon>Pterygota</taxon>
        <taxon>Neoptera</taxon>
        <taxon>Polyneoptera</taxon>
        <taxon>Dictyoptera</taxon>
        <taxon>Blattodea</taxon>
        <taxon>Blattoidea</taxon>
        <taxon>Termitoidae</taxon>
        <taxon>Kalotermitidae</taxon>
        <taxon>Cryptotermitinae</taxon>
        <taxon>Cryptotermes</taxon>
    </lineage>
</organism>
<evidence type="ECO:0008006" key="3">
    <source>
        <dbReference type="Google" id="ProtNLM"/>
    </source>
</evidence>
<dbReference type="Gene3D" id="3.30.420.10">
    <property type="entry name" value="Ribonuclease H-like superfamily/Ribonuclease H"/>
    <property type="match status" value="1"/>
</dbReference>
<evidence type="ECO:0000313" key="2">
    <source>
        <dbReference type="Proteomes" id="UP000235965"/>
    </source>
</evidence>
<dbReference type="AlphaFoldDB" id="A0A2J7PP01"/>
<reference evidence="1 2" key="1">
    <citation type="submission" date="2017-12" db="EMBL/GenBank/DDBJ databases">
        <title>Hemimetabolous genomes reveal molecular basis of termite eusociality.</title>
        <authorList>
            <person name="Harrison M.C."/>
            <person name="Jongepier E."/>
            <person name="Robertson H.M."/>
            <person name="Arning N."/>
            <person name="Bitard-Feildel T."/>
            <person name="Chao H."/>
            <person name="Childers C.P."/>
            <person name="Dinh H."/>
            <person name="Doddapaneni H."/>
            <person name="Dugan S."/>
            <person name="Gowin J."/>
            <person name="Greiner C."/>
            <person name="Han Y."/>
            <person name="Hu H."/>
            <person name="Hughes D.S.T."/>
            <person name="Huylmans A.-K."/>
            <person name="Kemena C."/>
            <person name="Kremer L.P.M."/>
            <person name="Lee S.L."/>
            <person name="Lopez-Ezquerra A."/>
            <person name="Mallet L."/>
            <person name="Monroy-Kuhn J.M."/>
            <person name="Moser A."/>
            <person name="Murali S.C."/>
            <person name="Muzny D.M."/>
            <person name="Otani S."/>
            <person name="Piulachs M.-D."/>
            <person name="Poelchau M."/>
            <person name="Qu J."/>
            <person name="Schaub F."/>
            <person name="Wada-Katsumata A."/>
            <person name="Worley K.C."/>
            <person name="Xie Q."/>
            <person name="Ylla G."/>
            <person name="Poulsen M."/>
            <person name="Gibbs R.A."/>
            <person name="Schal C."/>
            <person name="Richards S."/>
            <person name="Belles X."/>
            <person name="Korb J."/>
            <person name="Bornberg-Bauer E."/>
        </authorList>
    </citation>
    <scope>NUCLEOTIDE SEQUENCE [LARGE SCALE GENOMIC DNA]</scope>
    <source>
        <tissue evidence="1">Whole body</tissue>
    </source>
</reference>